<keyword evidence="2" id="KW-1185">Reference proteome</keyword>
<accession>A0AAV2M4B0</accession>
<proteinExistence type="predicted"/>
<organism evidence="1 2">
    <name type="scientific">Knipowitschia caucasica</name>
    <name type="common">Caucasian dwarf goby</name>
    <name type="synonym">Pomatoschistus caucasicus</name>
    <dbReference type="NCBI Taxonomy" id="637954"/>
    <lineage>
        <taxon>Eukaryota</taxon>
        <taxon>Metazoa</taxon>
        <taxon>Chordata</taxon>
        <taxon>Craniata</taxon>
        <taxon>Vertebrata</taxon>
        <taxon>Euteleostomi</taxon>
        <taxon>Actinopterygii</taxon>
        <taxon>Neopterygii</taxon>
        <taxon>Teleostei</taxon>
        <taxon>Neoteleostei</taxon>
        <taxon>Acanthomorphata</taxon>
        <taxon>Gobiaria</taxon>
        <taxon>Gobiiformes</taxon>
        <taxon>Gobioidei</taxon>
        <taxon>Gobiidae</taxon>
        <taxon>Gobiinae</taxon>
        <taxon>Knipowitschia</taxon>
    </lineage>
</organism>
<evidence type="ECO:0000313" key="2">
    <source>
        <dbReference type="Proteomes" id="UP001497482"/>
    </source>
</evidence>
<protein>
    <submittedName>
        <fullName evidence="1">Uncharacterized protein</fullName>
    </submittedName>
</protein>
<dbReference type="AlphaFoldDB" id="A0AAV2M4B0"/>
<name>A0AAV2M4B0_KNICA</name>
<evidence type="ECO:0000313" key="1">
    <source>
        <dbReference type="EMBL" id="CAL1608205.1"/>
    </source>
</evidence>
<gene>
    <name evidence="1" type="ORF">KC01_LOCUS35177</name>
</gene>
<dbReference type="EMBL" id="OZ035828">
    <property type="protein sequence ID" value="CAL1608205.1"/>
    <property type="molecule type" value="Genomic_DNA"/>
</dbReference>
<dbReference type="Proteomes" id="UP001497482">
    <property type="component" value="Chromosome 6"/>
</dbReference>
<sequence>MTPDCLTTDLPLTITWAEVKDPPLSRILSLSSFILWVAEQDCPWSLDITQEPSSSCDERLQLLLHGARSQIEAQRLSLLTHEQALWLR</sequence>
<reference evidence="1 2" key="1">
    <citation type="submission" date="2024-04" db="EMBL/GenBank/DDBJ databases">
        <authorList>
            <person name="Waldvogel A.-M."/>
            <person name="Schoenle A."/>
        </authorList>
    </citation>
    <scope>NUCLEOTIDE SEQUENCE [LARGE SCALE GENOMIC DNA]</scope>
</reference>